<evidence type="ECO:0000259" key="8">
    <source>
        <dbReference type="Pfam" id="PF21282"/>
    </source>
</evidence>
<dbReference type="InterPro" id="IPR048971">
    <property type="entry name" value="Apc1_3rd"/>
</dbReference>
<keyword evidence="4" id="KW-0498">Mitosis</keyword>
<name>A0A0E9NH49_SAICN</name>
<feature type="domain" description="Anaphase-promoting complex subunit 1 N-terminal" evidence="7">
    <location>
        <begin position="72"/>
        <end position="197"/>
    </location>
</feature>
<dbReference type="InterPro" id="IPR024990">
    <property type="entry name" value="Apc1"/>
</dbReference>
<dbReference type="GO" id="GO:0005680">
    <property type="term" value="C:anaphase-promoting complex"/>
    <property type="evidence" value="ECO:0007669"/>
    <property type="project" value="InterPro"/>
</dbReference>
<gene>
    <name evidence="9" type="ORF">G7K_2905-t1</name>
</gene>
<evidence type="ECO:0000256" key="1">
    <source>
        <dbReference type="ARBA" id="ARBA00010547"/>
    </source>
</evidence>
<dbReference type="GO" id="GO:0051301">
    <property type="term" value="P:cell division"/>
    <property type="evidence" value="ECO:0007669"/>
    <property type="project" value="UniProtKB-KW"/>
</dbReference>
<evidence type="ECO:0000256" key="4">
    <source>
        <dbReference type="ARBA" id="ARBA00022776"/>
    </source>
</evidence>
<evidence type="ECO:0000256" key="5">
    <source>
        <dbReference type="ARBA" id="ARBA00023306"/>
    </source>
</evidence>
<dbReference type="GO" id="GO:0007091">
    <property type="term" value="P:metaphase/anaphase transition of mitotic cell cycle"/>
    <property type="evidence" value="ECO:0007669"/>
    <property type="project" value="TreeGrafter"/>
</dbReference>
<dbReference type="GO" id="GO:0060090">
    <property type="term" value="F:molecular adaptor activity"/>
    <property type="evidence" value="ECO:0007669"/>
    <property type="project" value="TreeGrafter"/>
</dbReference>
<evidence type="ECO:0000256" key="2">
    <source>
        <dbReference type="ARBA" id="ARBA00022618"/>
    </source>
</evidence>
<keyword evidence="5" id="KW-0131">Cell cycle</keyword>
<dbReference type="GO" id="GO:0031145">
    <property type="term" value="P:anaphase-promoting complex-dependent catabolic process"/>
    <property type="evidence" value="ECO:0007669"/>
    <property type="project" value="TreeGrafter"/>
</dbReference>
<proteinExistence type="inferred from homology"/>
<keyword evidence="2" id="KW-0132">Cell division</keyword>
<reference evidence="9 10" key="2">
    <citation type="journal article" date="2014" name="J. Gen. Appl. Microbiol.">
        <title>The early diverging ascomycetous budding yeast Saitoella complicata has three histone deacetylases belonging to the Clr6, Hos2, and Rpd3 lineages.</title>
        <authorList>
            <person name="Nishida H."/>
            <person name="Matsumoto T."/>
            <person name="Kondo S."/>
            <person name="Hamamoto M."/>
            <person name="Yoshikawa H."/>
        </authorList>
    </citation>
    <scope>NUCLEOTIDE SEQUENCE [LARGE SCALE GENOMIC DNA]</scope>
    <source>
        <strain evidence="9 10">NRRL Y-17804</strain>
    </source>
</reference>
<keyword evidence="10" id="KW-1185">Reference proteome</keyword>
<organism evidence="9 10">
    <name type="scientific">Saitoella complicata (strain BCRC 22490 / CBS 7301 / JCM 7358 / NBRC 10748 / NRRL Y-17804)</name>
    <dbReference type="NCBI Taxonomy" id="698492"/>
    <lineage>
        <taxon>Eukaryota</taxon>
        <taxon>Fungi</taxon>
        <taxon>Dikarya</taxon>
        <taxon>Ascomycota</taxon>
        <taxon>Taphrinomycotina</taxon>
        <taxon>Taphrinomycotina incertae sedis</taxon>
        <taxon>Saitoella</taxon>
    </lineage>
</organism>
<evidence type="ECO:0000313" key="10">
    <source>
        <dbReference type="Proteomes" id="UP000033140"/>
    </source>
</evidence>
<comment type="caution">
    <text evidence="9">The sequence shown here is derived from an EMBL/GenBank/DDBJ whole genome shotgun (WGS) entry which is preliminary data.</text>
</comment>
<feature type="compositionally biased region" description="Low complexity" evidence="6">
    <location>
        <begin position="298"/>
        <end position="309"/>
    </location>
</feature>
<dbReference type="Gene3D" id="1.25.10.10">
    <property type="entry name" value="Leucine-rich Repeat Variant"/>
    <property type="match status" value="2"/>
</dbReference>
<keyword evidence="3" id="KW-0677">Repeat</keyword>
<dbReference type="Pfam" id="PF12859">
    <property type="entry name" value="ANAPC1"/>
    <property type="match status" value="1"/>
</dbReference>
<accession>A0A0E9NH49</accession>
<sequence>MPYTDRAAHVANTTPRIRKSRFTTNYHDPMPQSIACQSLGEHTPSTWEHGLRNGIFTSRDNGITPRWITLPTTEVDEELFISPTTVVWSVHGEIKRFWTYEEEGEDVIDACFAWFPSIEEEEAPVFEPYSKWGQEKKKETKLERALVVLLKSIGFIYLLGEGSGGGSGSTHIIHIPFEVRRAFAAPIGILLERKLGIHELQPHPQKRSMLWPDDTETGTGGRLPKFFTLTGPLNEFGIASTAMTGRGGESEFGLEHEMVYVDANIALTQNRRVGTVTLFRATWPSSTVPSAARPPPTTTGGRNRTGTATHSRRKSSMGGASFLAGAIENERRRQSSFARTSDSFTALDRGIGTQIAEFEAKMFATGSLDTETLHRELELTPIETFPLSISVSGEAEVFVIQARADVRVVCVPSSEGKVLCLVVKVEEGFVPFVVDMEMVEACSAAPVRSEEGGGVQRVLFVGIGGEVRLWAPYALPIRVQTTECVVGVSHPAGDRVTLHRASGKTERVRIEIGTKSDAVRACLGALECVLGREVCESVCGRYICLKGGLGEWEAFGVVVCMVFLGGEERRDIRVEEGENEVNMEVDVGECGVRAWYEVNGPLRRDRLLRLAARAEAELRDEPVEGCSHLLKEVLLALHLLAEDWKLDIIYADESEQLLTPLLLQLATWLGWGRWVEYYMDTVGEVEGLGLVVDGYRLRNTCLEEVGEVPSIYGWCVGAVEGIGGVGAYPSFADLVRRDRDSKAIVAARKVCEKTQRVVKLYSILGSLGGTFEDVVKCLVEYGITKSDLSRLPVGLSVPLLEAILQCQVNPPKEWGAEALELIGRKDLKNLVKPDYTGFVHAVKEKEPEVRDIKTIVQSINEAESKEEGLAEVDTNAVTRLLFREDRRLQEVTKLLRTSKPLIVIMDNPPEMNEHDVMQAQQNAARQIAVRSLAVPTGRGMYTFSSKVPVLTEKFPIPAFNWSVKVKPANTAVTVDKTFLTEERLVWGLFHNGAAAALSISRETEGINTSWIVFNKPTELTAKHAGFLLGLGLNGHLKDLATWHAFNYLTSKHTMTSIGLLLGLAVSYLGTMDATVTRLLSVHVLALLPAGSTELNLSPLTQTAGLMGIGLLYHGTQQRRMTEVMLAEIGKSEAHHGLANFTRDEGYRLAAGFALGFINLGQGRDLKGLKDLRIADKLITYMASLDDGAGCIGFSTPGAIVALALIWLKTGDANVAGKVNVPDTQSLLDSTRPDFLLLRVMAKNLILWDSVRGSMEWVDAQLPACLREHAGLRRTRVLTTDDLSLYSIIAGACFSIGLRYAGSGNEEARHTLIYYLDRYMQLASMTAAMHDQKICRTTVRNFQDVIAVSAACVMAGTGDLDVMRRLRRLHSRAGEDVAYGSHMAAHMGLGILFMGGGRYSLSTSNLAIASLSAALYPIWPNATDDNMCHLQALRHLWVLAADARCLVPRDVDTRQPTVLPVMIPVQREDGTVEVVQRTAPCLLPELKTVPEVSSDSNEFWPTRLDLRDNPDHLKNFQKSQTIFVAKKQDTSEAKANLHPEEDEVESSWIWQQFEEKLKDCPFITKSDIRELVLKSDSSKPGYAKGLLERSMTSLKLNLDLSDLDKITTSRLWNVRLVIAMAQSMERRMVNRQVRAESMKCLPDEFVERLRLQVWRMGERLEVEMEVEVEEREL</sequence>
<evidence type="ECO:0000256" key="3">
    <source>
        <dbReference type="ARBA" id="ARBA00022737"/>
    </source>
</evidence>
<dbReference type="Pfam" id="PF01851">
    <property type="entry name" value="PC_rep"/>
    <property type="match status" value="1"/>
</dbReference>
<dbReference type="GO" id="GO:0070979">
    <property type="term" value="P:protein K11-linked ubiquitination"/>
    <property type="evidence" value="ECO:0007669"/>
    <property type="project" value="TreeGrafter"/>
</dbReference>
<dbReference type="EMBL" id="BACD03000017">
    <property type="protein sequence ID" value="GAO48735.1"/>
    <property type="molecule type" value="Genomic_DNA"/>
</dbReference>
<reference evidence="9 10" key="3">
    <citation type="journal article" date="2015" name="Genome Announc.">
        <title>Draft Genome Sequence of the Archiascomycetous Yeast Saitoella complicata.</title>
        <authorList>
            <person name="Yamauchi K."/>
            <person name="Kondo S."/>
            <person name="Hamamoto M."/>
            <person name="Takahashi Y."/>
            <person name="Ogura Y."/>
            <person name="Hayashi T."/>
            <person name="Nishida H."/>
        </authorList>
    </citation>
    <scope>NUCLEOTIDE SEQUENCE [LARGE SCALE GENOMIC DNA]</scope>
    <source>
        <strain evidence="9 10">NRRL Y-17804</strain>
    </source>
</reference>
<dbReference type="STRING" id="698492.A0A0E9NH49"/>
<dbReference type="PANTHER" id="PTHR12827">
    <property type="entry name" value="MEIOTIC CHECKPOINT REGULATOR TSG24 FAMILY MEMBER"/>
    <property type="match status" value="1"/>
</dbReference>
<evidence type="ECO:0000313" key="9">
    <source>
        <dbReference type="EMBL" id="GAO48735.1"/>
    </source>
</evidence>
<dbReference type="InterPro" id="IPR011989">
    <property type="entry name" value="ARM-like"/>
</dbReference>
<dbReference type="InterPro" id="IPR002015">
    <property type="entry name" value="Proteasome/cyclosome_rpt"/>
</dbReference>
<dbReference type="Proteomes" id="UP000033140">
    <property type="component" value="Unassembled WGS sequence"/>
</dbReference>
<protein>
    <submittedName>
        <fullName evidence="9">Uncharacterized protein</fullName>
    </submittedName>
</protein>
<evidence type="ECO:0000256" key="6">
    <source>
        <dbReference type="SAM" id="MobiDB-lite"/>
    </source>
</evidence>
<reference evidence="9 10" key="1">
    <citation type="journal article" date="2011" name="J. Gen. Appl. Microbiol.">
        <title>Draft genome sequencing of the enigmatic yeast Saitoella complicata.</title>
        <authorList>
            <person name="Nishida H."/>
            <person name="Hamamoto M."/>
            <person name="Sugiyama J."/>
        </authorList>
    </citation>
    <scope>NUCLEOTIDE SEQUENCE [LARGE SCALE GENOMIC DNA]</scope>
    <source>
        <strain evidence="9 10">NRRL Y-17804</strain>
    </source>
</reference>
<dbReference type="OMA" id="CHRRMSE"/>
<dbReference type="Pfam" id="PF21282">
    <property type="entry name" value="APC1_3rd"/>
    <property type="match status" value="1"/>
</dbReference>
<feature type="domain" description="Anaphase-promoting complex subunit 1 beta-sandwich" evidence="8">
    <location>
        <begin position="1443"/>
        <end position="1524"/>
    </location>
</feature>
<comment type="similarity">
    <text evidence="1">Belongs to the APC1 family.</text>
</comment>
<evidence type="ECO:0000259" key="7">
    <source>
        <dbReference type="Pfam" id="PF12859"/>
    </source>
</evidence>
<dbReference type="InterPro" id="IPR049255">
    <property type="entry name" value="Apc1_N"/>
</dbReference>
<feature type="region of interest" description="Disordered" evidence="6">
    <location>
        <begin position="285"/>
        <end position="316"/>
    </location>
</feature>
<dbReference type="PANTHER" id="PTHR12827:SF3">
    <property type="entry name" value="ANAPHASE-PROMOTING COMPLEX SUBUNIT 1"/>
    <property type="match status" value="1"/>
</dbReference>